<evidence type="ECO:0000313" key="3">
    <source>
        <dbReference type="Proteomes" id="UP000253741"/>
    </source>
</evidence>
<dbReference type="EMBL" id="QQNA01000035">
    <property type="protein sequence ID" value="RDG38982.1"/>
    <property type="molecule type" value="Genomic_DNA"/>
</dbReference>
<protein>
    <submittedName>
        <fullName evidence="2">Uncharacterized protein</fullName>
    </submittedName>
</protein>
<evidence type="ECO:0000313" key="2">
    <source>
        <dbReference type="EMBL" id="RDG38982.1"/>
    </source>
</evidence>
<sequence>MTSFETEWTRLKQDAATRSVRRLASADAAAAGGGSGDVKSTKSAWTAAGNGVGGLRAGITEARSALDRGQEGLRTAGGVGSAAAQAVVFRSWDAYLKKVSGRCTALAQQLRTAGSDLHGSDKAVEQDFARLRAAYEDTPAVGGRDSASSGASGSGSGSSRATGCASSSGDGDR</sequence>
<dbReference type="AlphaFoldDB" id="A0A370BE77"/>
<feature type="compositionally biased region" description="Low complexity" evidence="1">
    <location>
        <begin position="142"/>
        <end position="173"/>
    </location>
</feature>
<dbReference type="RefSeq" id="WP_114622717.1">
    <property type="nucleotide sequence ID" value="NZ_QQNA01000035.1"/>
</dbReference>
<dbReference type="Proteomes" id="UP000253741">
    <property type="component" value="Unassembled WGS sequence"/>
</dbReference>
<reference evidence="2 3" key="1">
    <citation type="submission" date="2018-07" db="EMBL/GenBank/DDBJ databases">
        <title>Streptomyces species from bats.</title>
        <authorList>
            <person name="Dunlap C."/>
        </authorList>
    </citation>
    <scope>NUCLEOTIDE SEQUENCE [LARGE SCALE GENOMIC DNA]</scope>
    <source>
        <strain evidence="2 3">AC230</strain>
    </source>
</reference>
<comment type="caution">
    <text evidence="2">The sequence shown here is derived from an EMBL/GenBank/DDBJ whole genome shotgun (WGS) entry which is preliminary data.</text>
</comment>
<name>A0A370BE77_9ACTN</name>
<accession>A0A370BE77</accession>
<evidence type="ECO:0000256" key="1">
    <source>
        <dbReference type="SAM" id="MobiDB-lite"/>
    </source>
</evidence>
<keyword evidence="3" id="KW-1185">Reference proteome</keyword>
<gene>
    <name evidence="2" type="ORF">DVH02_06455</name>
</gene>
<dbReference type="OrthoDB" id="4313977at2"/>
<feature type="region of interest" description="Disordered" evidence="1">
    <location>
        <begin position="135"/>
        <end position="173"/>
    </location>
</feature>
<proteinExistence type="predicted"/>
<organism evidence="2 3">
    <name type="scientific">Streptomyces corynorhini</name>
    <dbReference type="NCBI Taxonomy" id="2282652"/>
    <lineage>
        <taxon>Bacteria</taxon>
        <taxon>Bacillati</taxon>
        <taxon>Actinomycetota</taxon>
        <taxon>Actinomycetes</taxon>
        <taxon>Kitasatosporales</taxon>
        <taxon>Streptomycetaceae</taxon>
        <taxon>Streptomyces</taxon>
    </lineage>
</organism>